<keyword evidence="3" id="KW-1185">Reference proteome</keyword>
<dbReference type="EMBL" id="WFIY01000004">
    <property type="protein sequence ID" value="MUM64968.1"/>
    <property type="molecule type" value="Genomic_DNA"/>
</dbReference>
<dbReference type="Pfam" id="PF08241">
    <property type="entry name" value="Methyltransf_11"/>
    <property type="match status" value="1"/>
</dbReference>
<dbReference type="AlphaFoldDB" id="A0A6A9QM30"/>
<organism evidence="2 3">
    <name type="scientific">Acidianus infernus</name>
    <dbReference type="NCBI Taxonomy" id="12915"/>
    <lineage>
        <taxon>Archaea</taxon>
        <taxon>Thermoproteota</taxon>
        <taxon>Thermoprotei</taxon>
        <taxon>Sulfolobales</taxon>
        <taxon>Sulfolobaceae</taxon>
        <taxon>Acidianus</taxon>
    </lineage>
</organism>
<dbReference type="RefSeq" id="WP_155863344.1">
    <property type="nucleotide sequence ID" value="NZ_JBGTCZ010000108.1"/>
</dbReference>
<dbReference type="SUPFAM" id="SSF53335">
    <property type="entry name" value="S-adenosyl-L-methionine-dependent methyltransferases"/>
    <property type="match status" value="1"/>
</dbReference>
<protein>
    <submittedName>
        <fullName evidence="2">Methyltransferase domain-containing protein</fullName>
    </submittedName>
</protein>
<name>A0A6A9QM30_ACIIN</name>
<dbReference type="InterPro" id="IPR013216">
    <property type="entry name" value="Methyltransf_11"/>
</dbReference>
<evidence type="ECO:0000259" key="1">
    <source>
        <dbReference type="Pfam" id="PF08241"/>
    </source>
</evidence>
<comment type="caution">
    <text evidence="2">The sequence shown here is derived from an EMBL/GenBank/DDBJ whole genome shotgun (WGS) entry which is preliminary data.</text>
</comment>
<dbReference type="OrthoDB" id="1018at2157"/>
<dbReference type="PANTHER" id="PTHR42912">
    <property type="entry name" value="METHYLTRANSFERASE"/>
    <property type="match status" value="1"/>
</dbReference>
<dbReference type="GO" id="GO:0032259">
    <property type="term" value="P:methylation"/>
    <property type="evidence" value="ECO:0007669"/>
    <property type="project" value="UniProtKB-KW"/>
</dbReference>
<keyword evidence="2" id="KW-0808">Transferase</keyword>
<dbReference type="Gene3D" id="3.40.50.150">
    <property type="entry name" value="Vaccinia Virus protein VP39"/>
    <property type="match status" value="1"/>
</dbReference>
<evidence type="ECO:0000313" key="2">
    <source>
        <dbReference type="EMBL" id="MUM64968.1"/>
    </source>
</evidence>
<dbReference type="PANTHER" id="PTHR42912:SF93">
    <property type="entry name" value="N6-ADENOSINE-METHYLTRANSFERASE TMT1A"/>
    <property type="match status" value="1"/>
</dbReference>
<dbReference type="GO" id="GO:0008757">
    <property type="term" value="F:S-adenosylmethionine-dependent methyltransferase activity"/>
    <property type="evidence" value="ECO:0007669"/>
    <property type="project" value="InterPro"/>
</dbReference>
<dbReference type="InterPro" id="IPR050508">
    <property type="entry name" value="Methyltransf_Superfamily"/>
</dbReference>
<dbReference type="CDD" id="cd02440">
    <property type="entry name" value="AdoMet_MTases"/>
    <property type="match status" value="1"/>
</dbReference>
<reference evidence="2 3" key="1">
    <citation type="submission" date="2019-10" db="EMBL/GenBank/DDBJ databases">
        <title>Genome Sequences from Six Type Strain Members of the Archaeal Family Sulfolobaceae: Acidianus ambivalens, Acidianus infernus, Metallosphaera prunae, Stygiolobus azoricus, Sulfolobus metallicus, and Sulfurisphaera ohwakuensis.</title>
        <authorList>
            <person name="Counts J.A."/>
            <person name="Kelly R.M."/>
        </authorList>
    </citation>
    <scope>NUCLEOTIDE SEQUENCE [LARGE SCALE GENOMIC DNA]</scope>
    <source>
        <strain evidence="2 3">DSM 3191</strain>
    </source>
</reference>
<sequence length="177" mass="20471">MDKFVTHLLNPERRKIEDPEKFLPSLIHGVVAELGCGPGYYCQFLVKYAEKVYCVDRNKELLDIARELAKGAIFLNEDACKTSIPSSSVDQVLFANSFHDMRDKKKVYEEVKRILKPGGEIIIIDWKKDANFGPPKSVRMSKEDYVNFFSQDFELEKEFEVGPYHFGLVLKRKSDKK</sequence>
<keyword evidence="2" id="KW-0489">Methyltransferase</keyword>
<gene>
    <name evidence="2" type="ORF">D1867_06880</name>
</gene>
<proteinExistence type="predicted"/>
<dbReference type="InterPro" id="IPR029063">
    <property type="entry name" value="SAM-dependent_MTases_sf"/>
</dbReference>
<accession>A0A6A9QM30</accession>
<evidence type="ECO:0000313" key="3">
    <source>
        <dbReference type="Proteomes" id="UP000440125"/>
    </source>
</evidence>
<feature type="domain" description="Methyltransferase type 11" evidence="1">
    <location>
        <begin position="33"/>
        <end position="123"/>
    </location>
</feature>
<dbReference type="Proteomes" id="UP000440125">
    <property type="component" value="Unassembled WGS sequence"/>
</dbReference>